<reference evidence="5 6" key="1">
    <citation type="journal article" date="2016" name="Genome Biol. Evol.">
        <title>Divergent and convergent evolution of fungal pathogenicity.</title>
        <authorList>
            <person name="Shang Y."/>
            <person name="Xiao G."/>
            <person name="Zheng P."/>
            <person name="Cen K."/>
            <person name="Zhan S."/>
            <person name="Wang C."/>
        </authorList>
    </citation>
    <scope>NUCLEOTIDE SEQUENCE [LARGE SCALE GENOMIC DNA]</scope>
    <source>
        <strain evidence="5 6">RCEF 264</strain>
    </source>
</reference>
<name>A0A167TWE0_9HYPO</name>
<keyword evidence="6" id="KW-1185">Reference proteome</keyword>
<dbReference type="Gene3D" id="1.10.1040.10">
    <property type="entry name" value="N-(1-d-carboxylethyl)-l-norvaline Dehydrogenase, domain 2"/>
    <property type="match status" value="1"/>
</dbReference>
<dbReference type="GO" id="GO:0031491">
    <property type="term" value="F:nucleosome binding"/>
    <property type="evidence" value="ECO:0007669"/>
    <property type="project" value="TreeGrafter"/>
</dbReference>
<dbReference type="SUPFAM" id="SSF48179">
    <property type="entry name" value="6-phosphogluconate dehydrogenase C-terminal domain-like"/>
    <property type="match status" value="1"/>
</dbReference>
<evidence type="ECO:0000259" key="4">
    <source>
        <dbReference type="Pfam" id="PF09130"/>
    </source>
</evidence>
<dbReference type="InterPro" id="IPR013328">
    <property type="entry name" value="6PGD_dom2"/>
</dbReference>
<dbReference type="STRING" id="1081102.A0A167TWE0"/>
<evidence type="ECO:0000313" key="5">
    <source>
        <dbReference type="EMBL" id="OAA61021.1"/>
    </source>
</evidence>
<sequence>MAAPAQSLAKVGILSIGDMGMGIAKLLIAKGFSVSTNCVGRSQETVDRAKAAKVTLLPSDEELARHCDIIFSVVPPRDAMETAQRIAKALPGAGRPAERPLYFADMNAVAPSTCKAIAQLFDKATAPSRLLLVDGCILGGPPQLRPAAATAPVVTPGSVGGGSAAAANGAEKDAATTGGGGGGSTSSKTESGGGGSTISSDASAPLEWYRPLMPTSGPHTLDAFPTLAAALNSRHLSDVIGSASGLKMCFAAMSKGYSAIAIQAFTTAHKLGVLADLQWALGALVPGRVKQTEGALTGMAPKAYRWVREMEEISDTFAEEAGFEPDLFRGAAGVFRAVAEDTVLGQEKIGQRKRGRTAEDVATAMAEGLEAKQQKRRKKTD</sequence>
<gene>
    <name evidence="5" type="ORF">SPI_05045</name>
</gene>
<feature type="domain" description="Phosphogluconate dehydrogenase NAD-binding putative C-terminal" evidence="4">
    <location>
        <begin position="268"/>
        <end position="338"/>
    </location>
</feature>
<feature type="domain" description="Pyrroline-5-carboxylate reductase catalytic N-terminal" evidence="3">
    <location>
        <begin position="10"/>
        <end position="90"/>
    </location>
</feature>
<dbReference type="PANTHER" id="PTHR43580:SF2">
    <property type="entry name" value="CYTOKINE-LIKE NUCLEAR FACTOR N-PAC"/>
    <property type="match status" value="1"/>
</dbReference>
<evidence type="ECO:0000256" key="1">
    <source>
        <dbReference type="ARBA" id="ARBA00007598"/>
    </source>
</evidence>
<dbReference type="EMBL" id="AZHD01000008">
    <property type="protein sequence ID" value="OAA61021.1"/>
    <property type="molecule type" value="Genomic_DNA"/>
</dbReference>
<dbReference type="InterPro" id="IPR036291">
    <property type="entry name" value="NAD(P)-bd_dom_sf"/>
</dbReference>
<evidence type="ECO:0000313" key="6">
    <source>
        <dbReference type="Proteomes" id="UP000076874"/>
    </source>
</evidence>
<dbReference type="GO" id="GO:0000785">
    <property type="term" value="C:chromatin"/>
    <property type="evidence" value="ECO:0007669"/>
    <property type="project" value="TreeGrafter"/>
</dbReference>
<dbReference type="Gene3D" id="3.40.50.720">
    <property type="entry name" value="NAD(P)-binding Rossmann-like Domain"/>
    <property type="match status" value="1"/>
</dbReference>
<comment type="caution">
    <text evidence="5">The sequence shown here is derived from an EMBL/GenBank/DDBJ whole genome shotgun (WGS) entry which is preliminary data.</text>
</comment>
<feature type="region of interest" description="Disordered" evidence="2">
    <location>
        <begin position="159"/>
        <end position="202"/>
    </location>
</feature>
<organism evidence="5 6">
    <name type="scientific">Niveomyces insectorum RCEF 264</name>
    <dbReference type="NCBI Taxonomy" id="1081102"/>
    <lineage>
        <taxon>Eukaryota</taxon>
        <taxon>Fungi</taxon>
        <taxon>Dikarya</taxon>
        <taxon>Ascomycota</taxon>
        <taxon>Pezizomycotina</taxon>
        <taxon>Sordariomycetes</taxon>
        <taxon>Hypocreomycetidae</taxon>
        <taxon>Hypocreales</taxon>
        <taxon>Cordycipitaceae</taxon>
        <taxon>Niveomyces</taxon>
    </lineage>
</organism>
<dbReference type="InterPro" id="IPR028939">
    <property type="entry name" value="P5C_Rdtase_cat_N"/>
</dbReference>
<dbReference type="InterPro" id="IPR008927">
    <property type="entry name" value="6-PGluconate_DH-like_C_sf"/>
</dbReference>
<dbReference type="OrthoDB" id="9988102at2759"/>
<evidence type="ECO:0000259" key="3">
    <source>
        <dbReference type="Pfam" id="PF03807"/>
    </source>
</evidence>
<dbReference type="Pfam" id="PF03807">
    <property type="entry name" value="F420_oxidored"/>
    <property type="match status" value="1"/>
</dbReference>
<feature type="region of interest" description="Disordered" evidence="2">
    <location>
        <begin position="348"/>
        <end position="381"/>
    </location>
</feature>
<dbReference type="Proteomes" id="UP000076874">
    <property type="component" value="Unassembled WGS sequence"/>
</dbReference>
<dbReference type="PANTHER" id="PTHR43580">
    <property type="entry name" value="OXIDOREDUCTASE GLYR1-RELATED"/>
    <property type="match status" value="1"/>
</dbReference>
<proteinExistence type="inferred from homology"/>
<dbReference type="SUPFAM" id="SSF51735">
    <property type="entry name" value="NAD(P)-binding Rossmann-fold domains"/>
    <property type="match status" value="1"/>
</dbReference>
<dbReference type="GO" id="GO:0140673">
    <property type="term" value="P:transcription elongation-coupled chromatin remodeling"/>
    <property type="evidence" value="ECO:0007669"/>
    <property type="project" value="TreeGrafter"/>
</dbReference>
<protein>
    <submittedName>
        <fullName evidence="5">6-phosphogluconate dehydrogenase</fullName>
    </submittedName>
</protein>
<dbReference type="AlphaFoldDB" id="A0A167TWE0"/>
<dbReference type="InterPro" id="IPR015814">
    <property type="entry name" value="Pgluconate_DH_NAD-bd_C"/>
</dbReference>
<accession>A0A167TWE0</accession>
<evidence type="ECO:0000256" key="2">
    <source>
        <dbReference type="SAM" id="MobiDB-lite"/>
    </source>
</evidence>
<dbReference type="GO" id="GO:0003677">
    <property type="term" value="F:DNA binding"/>
    <property type="evidence" value="ECO:0007669"/>
    <property type="project" value="TreeGrafter"/>
</dbReference>
<comment type="similarity">
    <text evidence="1">Belongs to the HIBADH-related family. NP60 subfamily.</text>
</comment>
<dbReference type="Pfam" id="PF09130">
    <property type="entry name" value="DUF1932"/>
    <property type="match status" value="1"/>
</dbReference>
<dbReference type="InterPro" id="IPR051265">
    <property type="entry name" value="HIBADH-related_NP60_sf"/>
</dbReference>